<evidence type="ECO:0000313" key="11">
    <source>
        <dbReference type="Proteomes" id="UP000278222"/>
    </source>
</evidence>
<dbReference type="PANTHER" id="PTHR43357">
    <property type="entry name" value="INNER MEMBRANE ABC TRANSPORTER PERMEASE PROTEIN YDCV"/>
    <property type="match status" value="1"/>
</dbReference>
<dbReference type="GO" id="GO:0055085">
    <property type="term" value="P:transmembrane transport"/>
    <property type="evidence" value="ECO:0007669"/>
    <property type="project" value="InterPro"/>
</dbReference>
<dbReference type="EMBL" id="RJKX01000015">
    <property type="protein sequence ID" value="ROP84024.1"/>
    <property type="molecule type" value="Genomic_DNA"/>
</dbReference>
<feature type="domain" description="ABC transmembrane type-1" evidence="9">
    <location>
        <begin position="374"/>
        <end position="564"/>
    </location>
</feature>
<feature type="transmembrane region" description="Helical" evidence="8">
    <location>
        <begin position="378"/>
        <end position="399"/>
    </location>
</feature>
<evidence type="ECO:0000256" key="7">
    <source>
        <dbReference type="ARBA" id="ARBA00023136"/>
    </source>
</evidence>
<comment type="similarity">
    <text evidence="8">Belongs to the binding-protein-dependent transport system permease family.</text>
</comment>
<feature type="transmembrane region" description="Helical" evidence="8">
    <location>
        <begin position="27"/>
        <end position="46"/>
    </location>
</feature>
<dbReference type="Proteomes" id="UP000278222">
    <property type="component" value="Unassembled WGS sequence"/>
</dbReference>
<keyword evidence="5 8" id="KW-0812">Transmembrane</keyword>
<feature type="transmembrane region" description="Helical" evidence="8">
    <location>
        <begin position="444"/>
        <end position="467"/>
    </location>
</feature>
<evidence type="ECO:0000259" key="9">
    <source>
        <dbReference type="PROSITE" id="PS50928"/>
    </source>
</evidence>
<evidence type="ECO:0000256" key="6">
    <source>
        <dbReference type="ARBA" id="ARBA00022989"/>
    </source>
</evidence>
<dbReference type="OrthoDB" id="27542at2"/>
<organism evidence="10 11">
    <name type="scientific">Stella humosa</name>
    <dbReference type="NCBI Taxonomy" id="94"/>
    <lineage>
        <taxon>Bacteria</taxon>
        <taxon>Pseudomonadati</taxon>
        <taxon>Pseudomonadota</taxon>
        <taxon>Alphaproteobacteria</taxon>
        <taxon>Rhodospirillales</taxon>
        <taxon>Stellaceae</taxon>
        <taxon>Stella</taxon>
    </lineage>
</organism>
<evidence type="ECO:0000313" key="10">
    <source>
        <dbReference type="EMBL" id="ROP84024.1"/>
    </source>
</evidence>
<dbReference type="AlphaFoldDB" id="A0A3N1KVQ4"/>
<feature type="transmembrane region" description="Helical" evidence="8">
    <location>
        <begin position="114"/>
        <end position="137"/>
    </location>
</feature>
<keyword evidence="11" id="KW-1185">Reference proteome</keyword>
<dbReference type="PROSITE" id="PS50928">
    <property type="entry name" value="ABC_TM1"/>
    <property type="match status" value="2"/>
</dbReference>
<dbReference type="SUPFAM" id="SSF161098">
    <property type="entry name" value="MetI-like"/>
    <property type="match status" value="2"/>
</dbReference>
<evidence type="ECO:0000256" key="3">
    <source>
        <dbReference type="ARBA" id="ARBA00022475"/>
    </source>
</evidence>
<feature type="transmembrane region" description="Helical" evidence="8">
    <location>
        <begin position="268"/>
        <end position="286"/>
    </location>
</feature>
<feature type="transmembrane region" description="Helical" evidence="8">
    <location>
        <begin position="406"/>
        <end position="432"/>
    </location>
</feature>
<dbReference type="InterPro" id="IPR035906">
    <property type="entry name" value="MetI-like_sf"/>
</dbReference>
<dbReference type="Gene3D" id="1.10.3720.10">
    <property type="entry name" value="MetI-like"/>
    <property type="match status" value="2"/>
</dbReference>
<evidence type="ECO:0000256" key="4">
    <source>
        <dbReference type="ARBA" id="ARBA00022519"/>
    </source>
</evidence>
<sequence length="580" mass="62903">MADSGTLAAGPGRPSWATRLRHFDPTILVWLLLAAVLVFLVVNPLLRLVLTSFAEKDTGVFTLANYAAAYGRPRYVQALWNSVLLGAAVSVLCLVLAVPLAWGVSRTDMPGKGLVRLLVLGTFITPPYLGAIGWILLAGPNAGWINRIWRGLTGAEDPLFDIYSFPGLTLIIALYSFPYLFIFVSAALDLVSSEMEDAASILGAGKSHTTFRITLPLVLPAILGGLIITFLEAIALFGSPALIALPARFNVVTTQLWQFFSHPARVEVAAAFAMPLLLVTIALFWVQQRIIRRRGFVALTGKGGERRPMQLGRWRWLLFAYALLVLTLAVILPYLILGQAAFAKAWGRGFSFDNLTLGNFHFLLFQHATARQSVVNSFLYAGATACIAISLALAIAYIVQRRLVPFGGVLSFLCMAPFVIPGIVLAIGFYAAYAPPPLSLYGTAWILILAFTTRFLPIAFANASASIRSINPEMEDAVRILGGSRLTAVTRVVVPLLKSGLVGAWLLVFIPATRELSAAIFLYGPDTRTMAVMLFDLSEEGNFERLAALGWLLLAATIAIVAVGYRIVGRDFMLRRGGSD</sequence>
<dbReference type="RefSeq" id="WP_123691603.1">
    <property type="nucleotide sequence ID" value="NZ_AP019700.1"/>
</dbReference>
<dbReference type="Pfam" id="PF00528">
    <property type="entry name" value="BPD_transp_1"/>
    <property type="match status" value="1"/>
</dbReference>
<name>A0A3N1KVQ4_9PROT</name>
<feature type="domain" description="ABC transmembrane type-1" evidence="9">
    <location>
        <begin position="79"/>
        <end position="287"/>
    </location>
</feature>
<dbReference type="PANTHER" id="PTHR43357:SF4">
    <property type="entry name" value="INNER MEMBRANE ABC TRANSPORTER PERMEASE PROTEIN YDCV"/>
    <property type="match status" value="1"/>
</dbReference>
<dbReference type="CDD" id="cd06261">
    <property type="entry name" value="TM_PBP2"/>
    <property type="match status" value="2"/>
</dbReference>
<proteinExistence type="inferred from homology"/>
<reference evidence="10 11" key="1">
    <citation type="submission" date="2018-11" db="EMBL/GenBank/DDBJ databases">
        <title>Genomic Encyclopedia of Type Strains, Phase IV (KMG-IV): sequencing the most valuable type-strain genomes for metagenomic binning, comparative biology and taxonomic classification.</title>
        <authorList>
            <person name="Goeker M."/>
        </authorList>
    </citation>
    <scope>NUCLEOTIDE SEQUENCE [LARGE SCALE GENOMIC DNA]</scope>
    <source>
        <strain evidence="10 11">DSM 5900</strain>
    </source>
</reference>
<feature type="transmembrane region" description="Helical" evidence="8">
    <location>
        <begin position="316"/>
        <end position="336"/>
    </location>
</feature>
<evidence type="ECO:0000256" key="2">
    <source>
        <dbReference type="ARBA" id="ARBA00022448"/>
    </source>
</evidence>
<feature type="transmembrane region" description="Helical" evidence="8">
    <location>
        <begin position="79"/>
        <end position="102"/>
    </location>
</feature>
<feature type="transmembrane region" description="Helical" evidence="8">
    <location>
        <begin position="213"/>
        <end position="237"/>
    </location>
</feature>
<evidence type="ECO:0000256" key="5">
    <source>
        <dbReference type="ARBA" id="ARBA00022692"/>
    </source>
</evidence>
<gene>
    <name evidence="10" type="ORF">EDC65_3369</name>
</gene>
<feature type="transmembrane region" description="Helical" evidence="8">
    <location>
        <begin position="168"/>
        <end position="192"/>
    </location>
</feature>
<protein>
    <submittedName>
        <fullName evidence="10">Iron(III) transport system permease protein</fullName>
    </submittedName>
</protein>
<keyword evidence="2 8" id="KW-0813">Transport</keyword>
<keyword evidence="3" id="KW-1003">Cell membrane</keyword>
<dbReference type="InterPro" id="IPR000515">
    <property type="entry name" value="MetI-like"/>
</dbReference>
<keyword evidence="6 8" id="KW-1133">Transmembrane helix</keyword>
<feature type="transmembrane region" description="Helical" evidence="8">
    <location>
        <begin position="546"/>
        <end position="568"/>
    </location>
</feature>
<accession>A0A3N1KVQ4</accession>
<keyword evidence="4" id="KW-0997">Cell inner membrane</keyword>
<comment type="caution">
    <text evidence="10">The sequence shown here is derived from an EMBL/GenBank/DDBJ whole genome shotgun (WGS) entry which is preliminary data.</text>
</comment>
<comment type="subcellular location">
    <subcellularLocation>
        <location evidence="1">Cell inner membrane</location>
        <topology evidence="1">Multi-pass membrane protein</topology>
    </subcellularLocation>
    <subcellularLocation>
        <location evidence="8">Cell membrane</location>
        <topology evidence="8">Multi-pass membrane protein</topology>
    </subcellularLocation>
</comment>
<evidence type="ECO:0000256" key="1">
    <source>
        <dbReference type="ARBA" id="ARBA00004429"/>
    </source>
</evidence>
<evidence type="ECO:0000256" key="8">
    <source>
        <dbReference type="RuleBase" id="RU363032"/>
    </source>
</evidence>
<keyword evidence="7 8" id="KW-0472">Membrane</keyword>
<dbReference type="GO" id="GO:0005886">
    <property type="term" value="C:plasma membrane"/>
    <property type="evidence" value="ECO:0007669"/>
    <property type="project" value="UniProtKB-SubCell"/>
</dbReference>